<evidence type="ECO:0000259" key="1">
    <source>
        <dbReference type="Pfam" id="PF04480"/>
    </source>
</evidence>
<evidence type="ECO:0000313" key="3">
    <source>
        <dbReference type="Proteomes" id="UP000662074"/>
    </source>
</evidence>
<evidence type="ECO:0000313" key="2">
    <source>
        <dbReference type="EMBL" id="GGI48849.1"/>
    </source>
</evidence>
<dbReference type="AlphaFoldDB" id="A0A917J549"/>
<reference evidence="2" key="2">
    <citation type="submission" date="2020-09" db="EMBL/GenBank/DDBJ databases">
        <authorList>
            <person name="Sun Q."/>
            <person name="Sedlacek I."/>
        </authorList>
    </citation>
    <scope>NUCLEOTIDE SEQUENCE</scope>
    <source>
        <strain evidence="2">CCM 8711</strain>
    </source>
</reference>
<feature type="domain" description="DUF559" evidence="1">
    <location>
        <begin position="1"/>
        <end position="78"/>
    </location>
</feature>
<dbReference type="Gene3D" id="3.40.960.10">
    <property type="entry name" value="VSR Endonuclease"/>
    <property type="match status" value="1"/>
</dbReference>
<dbReference type="Pfam" id="PF04480">
    <property type="entry name" value="DUF559"/>
    <property type="match status" value="1"/>
</dbReference>
<proteinExistence type="predicted"/>
<comment type="caution">
    <text evidence="2">The sequence shown here is derived from an EMBL/GenBank/DDBJ whole genome shotgun (WGS) entry which is preliminary data.</text>
</comment>
<dbReference type="InterPro" id="IPR047216">
    <property type="entry name" value="Endonuclease_DUF559_bact"/>
</dbReference>
<dbReference type="SUPFAM" id="SSF52980">
    <property type="entry name" value="Restriction endonuclease-like"/>
    <property type="match status" value="1"/>
</dbReference>
<dbReference type="EMBL" id="BMDO01000001">
    <property type="protein sequence ID" value="GGI48849.1"/>
    <property type="molecule type" value="Genomic_DNA"/>
</dbReference>
<dbReference type="InterPro" id="IPR007569">
    <property type="entry name" value="DUF559"/>
</dbReference>
<reference evidence="2" key="1">
    <citation type="journal article" date="2014" name="Int. J. Syst. Evol. Microbiol.">
        <title>Complete genome sequence of Corynebacterium casei LMG S-19264T (=DSM 44701T), isolated from a smear-ripened cheese.</title>
        <authorList>
            <consortium name="US DOE Joint Genome Institute (JGI-PGF)"/>
            <person name="Walter F."/>
            <person name="Albersmeier A."/>
            <person name="Kalinowski J."/>
            <person name="Ruckert C."/>
        </authorList>
    </citation>
    <scope>NUCLEOTIDE SEQUENCE</scope>
    <source>
        <strain evidence="2">CCM 8711</strain>
    </source>
</reference>
<sequence length="80" mass="9510">MRNKQFHGCDFHRQKPLLDYIVDFYCAELGLVIELDGRYHDGISEDDLKRDNELARYNLTVVRFSESEVMKDMLNVLRTL</sequence>
<dbReference type="InterPro" id="IPR011335">
    <property type="entry name" value="Restrct_endonuc-II-like"/>
</dbReference>
<dbReference type="PANTHER" id="PTHR38590">
    <property type="entry name" value="BLL0828 PROTEIN"/>
    <property type="match status" value="1"/>
</dbReference>
<organism evidence="2 3">
    <name type="scientific">Mucilaginibacter galii</name>
    <dbReference type="NCBI Taxonomy" id="2005073"/>
    <lineage>
        <taxon>Bacteria</taxon>
        <taxon>Pseudomonadati</taxon>
        <taxon>Bacteroidota</taxon>
        <taxon>Sphingobacteriia</taxon>
        <taxon>Sphingobacteriales</taxon>
        <taxon>Sphingobacteriaceae</taxon>
        <taxon>Mucilaginibacter</taxon>
    </lineage>
</organism>
<protein>
    <recommendedName>
        <fullName evidence="1">DUF559 domain-containing protein</fullName>
    </recommendedName>
</protein>
<name>A0A917J549_9SPHI</name>
<keyword evidence="3" id="KW-1185">Reference proteome</keyword>
<dbReference type="CDD" id="cd01038">
    <property type="entry name" value="Endonuclease_DUF559"/>
    <property type="match status" value="1"/>
</dbReference>
<gene>
    <name evidence="2" type="ORF">GCM10011425_00610</name>
</gene>
<dbReference type="Proteomes" id="UP000662074">
    <property type="component" value="Unassembled WGS sequence"/>
</dbReference>
<dbReference type="PANTHER" id="PTHR38590:SF1">
    <property type="entry name" value="BLL0828 PROTEIN"/>
    <property type="match status" value="1"/>
</dbReference>
<accession>A0A917J549</accession>